<gene>
    <name evidence="5 6" type="primary">flgI</name>
    <name evidence="6" type="ORF">A7E78_05480</name>
</gene>
<dbReference type="NCBIfam" id="NF003676">
    <property type="entry name" value="PRK05303.1"/>
    <property type="match status" value="1"/>
</dbReference>
<organism evidence="6 7">
    <name type="scientific">Syntrophotalea acetylenivorans</name>
    <dbReference type="NCBI Taxonomy" id="1842532"/>
    <lineage>
        <taxon>Bacteria</taxon>
        <taxon>Pseudomonadati</taxon>
        <taxon>Thermodesulfobacteriota</taxon>
        <taxon>Desulfuromonadia</taxon>
        <taxon>Desulfuromonadales</taxon>
        <taxon>Syntrophotaleaceae</taxon>
        <taxon>Syntrophotalea</taxon>
    </lineage>
</organism>
<keyword evidence="6" id="KW-0969">Cilium</keyword>
<comment type="subunit">
    <text evidence="5">The basal body constitutes a major portion of the flagellar organelle and consists of four rings (L,P,S, and M) mounted on a central rod.</text>
</comment>
<dbReference type="GO" id="GO:0071973">
    <property type="term" value="P:bacterial-type flagellum-dependent cell motility"/>
    <property type="evidence" value="ECO:0007669"/>
    <property type="project" value="InterPro"/>
</dbReference>
<dbReference type="OrthoDB" id="9786431at2"/>
<keyword evidence="3" id="KW-0732">Signal</keyword>
<keyword evidence="6" id="KW-0282">Flagellum</keyword>
<dbReference type="Proteomes" id="UP000182517">
    <property type="component" value="Chromosome"/>
</dbReference>
<dbReference type="GO" id="GO:0030288">
    <property type="term" value="C:outer membrane-bounded periplasmic space"/>
    <property type="evidence" value="ECO:0007669"/>
    <property type="project" value="InterPro"/>
</dbReference>
<evidence type="ECO:0000313" key="7">
    <source>
        <dbReference type="Proteomes" id="UP000182517"/>
    </source>
</evidence>
<protein>
    <recommendedName>
        <fullName evidence="5">Flagellar P-ring protein</fullName>
    </recommendedName>
    <alternativeName>
        <fullName evidence="5">Basal body P-ring protein</fullName>
    </alternativeName>
</protein>
<dbReference type="PANTHER" id="PTHR30381:SF0">
    <property type="entry name" value="FLAGELLAR P-RING PROTEIN"/>
    <property type="match status" value="1"/>
</dbReference>
<evidence type="ECO:0000256" key="1">
    <source>
        <dbReference type="ARBA" id="ARBA00002591"/>
    </source>
</evidence>
<dbReference type="AlphaFoldDB" id="A0A1L3GSX8"/>
<comment type="similarity">
    <text evidence="5">Belongs to the FlgI family.</text>
</comment>
<keyword evidence="6" id="KW-0966">Cell projection</keyword>
<dbReference type="InterPro" id="IPR001782">
    <property type="entry name" value="Flag_FlgI"/>
</dbReference>
<comment type="function">
    <text evidence="1 5">Assembles around the rod to form the L-ring and probably protects the motor/basal body from shearing forces during rotation.</text>
</comment>
<dbReference type="KEGG" id="pef:A7E78_05480"/>
<dbReference type="EMBL" id="CP015519">
    <property type="protein sequence ID" value="APG29031.1"/>
    <property type="molecule type" value="Genomic_DNA"/>
</dbReference>
<accession>A0A1L3GSX8</accession>
<evidence type="ECO:0000256" key="2">
    <source>
        <dbReference type="ARBA" id="ARBA00004117"/>
    </source>
</evidence>
<reference evidence="6 7" key="1">
    <citation type="journal article" date="2017" name="Genome Announc.">
        <title>Complete Genome Sequences of Two Acetylene-Fermenting Pelobacter acetylenicus Strains.</title>
        <authorList>
            <person name="Sutton J.M."/>
            <person name="Baesman S.M."/>
            <person name="Fierst J.L."/>
            <person name="Poret-Peterson A.T."/>
            <person name="Oremland R.S."/>
            <person name="Dunlap D.S."/>
            <person name="Akob D.M."/>
        </authorList>
    </citation>
    <scope>NUCLEOTIDE SEQUENCE [LARGE SCALE GENOMIC DNA]</scope>
    <source>
        <strain evidence="6 7">SFB93</strain>
    </source>
</reference>
<keyword evidence="4 5" id="KW-0975">Bacterial flagellum</keyword>
<dbReference type="Pfam" id="PF02119">
    <property type="entry name" value="FlgI"/>
    <property type="match status" value="1"/>
</dbReference>
<dbReference type="PRINTS" id="PR01010">
    <property type="entry name" value="FLGPRINGFLGI"/>
</dbReference>
<evidence type="ECO:0000256" key="5">
    <source>
        <dbReference type="HAMAP-Rule" id="MF_00416"/>
    </source>
</evidence>
<dbReference type="GO" id="GO:0005198">
    <property type="term" value="F:structural molecule activity"/>
    <property type="evidence" value="ECO:0007669"/>
    <property type="project" value="InterPro"/>
</dbReference>
<evidence type="ECO:0000256" key="4">
    <source>
        <dbReference type="ARBA" id="ARBA00023143"/>
    </source>
</evidence>
<dbReference type="HAMAP" id="MF_00416">
    <property type="entry name" value="FlgI"/>
    <property type="match status" value="1"/>
</dbReference>
<sequence>MKEFQKHIFADFLTGWPFTLLLILLLLPSVATAARIKDIAQIEGVRSNQLVGYGLVIGLNGTGDSDSTQFTVQSLVNMMERLGVTVSRDDVKVDNVAAVIVTAELPPFAKAGTTIDVTVSSIGDADSLAGGSLLMTPLKAPDGNIYAVAQGPLIVGSLAFGGKAAKVQKNHPTVGRLPGGALVEREIPFTLNPDSQLRYQLAEADFTTVSRIAAVINNHFKSPLATPVDSASLNVAIPLPYRERLVDFVATLEGLPVQPDATAKIVVNEKTGTIVMGEGVRIATVAVSHGNLNLVISESAEVSQPFPFSQGETVAIPQTDIAASEDEGNLVVLQMGVSIGDVAQALNAIGATPRDLIAIFQAIKASGALHAELVVL</sequence>
<dbReference type="PANTHER" id="PTHR30381">
    <property type="entry name" value="FLAGELLAR P-RING PERIPLASMIC PROTEIN FLGI"/>
    <property type="match status" value="1"/>
</dbReference>
<name>A0A1L3GSX8_9BACT</name>
<proteinExistence type="inferred from homology"/>
<dbReference type="GO" id="GO:0009428">
    <property type="term" value="C:bacterial-type flagellum basal body, distal rod, P ring"/>
    <property type="evidence" value="ECO:0007669"/>
    <property type="project" value="InterPro"/>
</dbReference>
<evidence type="ECO:0000256" key="3">
    <source>
        <dbReference type="ARBA" id="ARBA00022729"/>
    </source>
</evidence>
<keyword evidence="7" id="KW-1185">Reference proteome</keyword>
<comment type="subcellular location">
    <subcellularLocation>
        <location evidence="2 5">Bacterial flagellum basal body</location>
    </subcellularLocation>
</comment>
<dbReference type="RefSeq" id="WP_072285055.1">
    <property type="nucleotide sequence ID" value="NZ_CP015519.1"/>
</dbReference>
<evidence type="ECO:0000313" key="6">
    <source>
        <dbReference type="EMBL" id="APG29031.1"/>
    </source>
</evidence>
<dbReference type="STRING" id="1842532.A7E78_05480"/>